<feature type="chain" id="PRO_5011513955" evidence="4">
    <location>
        <begin position="19"/>
        <end position="342"/>
    </location>
</feature>
<feature type="domain" description="Glycoside hydrolase family 5" evidence="5">
    <location>
        <begin position="42"/>
        <end position="297"/>
    </location>
</feature>
<dbReference type="RefSeq" id="WP_244543794.1">
    <property type="nucleotide sequence ID" value="NZ_FOAN01000003.1"/>
</dbReference>
<keyword evidence="1 3" id="KW-0378">Hydrolase</keyword>
<dbReference type="PANTHER" id="PTHR34142">
    <property type="entry name" value="ENDO-BETA-1,4-GLUCANASE A"/>
    <property type="match status" value="1"/>
</dbReference>
<evidence type="ECO:0000259" key="5">
    <source>
        <dbReference type="Pfam" id="PF00150"/>
    </source>
</evidence>
<keyword evidence="4" id="KW-0732">Signal</keyword>
<dbReference type="Gene3D" id="3.20.20.80">
    <property type="entry name" value="Glycosidases"/>
    <property type="match status" value="1"/>
</dbReference>
<dbReference type="GO" id="GO:0009251">
    <property type="term" value="P:glucan catabolic process"/>
    <property type="evidence" value="ECO:0007669"/>
    <property type="project" value="TreeGrafter"/>
</dbReference>
<reference evidence="7" key="1">
    <citation type="submission" date="2016-10" db="EMBL/GenBank/DDBJ databases">
        <authorList>
            <person name="Varghese N."/>
            <person name="Submissions S."/>
        </authorList>
    </citation>
    <scope>NUCLEOTIDE SEQUENCE [LARGE SCALE GENOMIC DNA]</scope>
    <source>
        <strain evidence="7">LMG 26383,CCUG 61248,R- 45681</strain>
    </source>
</reference>
<dbReference type="InterPro" id="IPR001547">
    <property type="entry name" value="Glyco_hydro_5"/>
</dbReference>
<dbReference type="GO" id="GO:0004553">
    <property type="term" value="F:hydrolase activity, hydrolyzing O-glycosyl compounds"/>
    <property type="evidence" value="ECO:0007669"/>
    <property type="project" value="InterPro"/>
</dbReference>
<comment type="similarity">
    <text evidence="3">Belongs to the glycosyl hydrolase 5 (cellulase A) family.</text>
</comment>
<dbReference type="Pfam" id="PF00150">
    <property type="entry name" value="Cellulase"/>
    <property type="match status" value="1"/>
</dbReference>
<dbReference type="SUPFAM" id="SSF51445">
    <property type="entry name" value="(Trans)glycosidases"/>
    <property type="match status" value="1"/>
</dbReference>
<keyword evidence="2 3" id="KW-0326">Glycosidase</keyword>
<feature type="signal peptide" evidence="4">
    <location>
        <begin position="1"/>
        <end position="18"/>
    </location>
</feature>
<dbReference type="InterPro" id="IPR017853">
    <property type="entry name" value="GH"/>
</dbReference>
<dbReference type="Proteomes" id="UP000199664">
    <property type="component" value="Unassembled WGS sequence"/>
</dbReference>
<evidence type="ECO:0000256" key="3">
    <source>
        <dbReference type="RuleBase" id="RU361153"/>
    </source>
</evidence>
<protein>
    <submittedName>
        <fullName evidence="6">Cellulase family 5</fullName>
    </submittedName>
</protein>
<dbReference type="PANTHER" id="PTHR34142:SF1">
    <property type="entry name" value="GLYCOSIDE HYDROLASE FAMILY 5 DOMAIN-CONTAINING PROTEIN"/>
    <property type="match status" value="1"/>
</dbReference>
<organism evidence="6 7">
    <name type="scientific">Bosea lupini</name>
    <dbReference type="NCBI Taxonomy" id="1036779"/>
    <lineage>
        <taxon>Bacteria</taxon>
        <taxon>Pseudomonadati</taxon>
        <taxon>Pseudomonadota</taxon>
        <taxon>Alphaproteobacteria</taxon>
        <taxon>Hyphomicrobiales</taxon>
        <taxon>Boseaceae</taxon>
        <taxon>Bosea</taxon>
    </lineage>
</organism>
<gene>
    <name evidence="6" type="ORF">SAMN04515666_103221</name>
</gene>
<accession>A0A1H7NQ34</accession>
<dbReference type="STRING" id="1036779.SAMN04515666_103221"/>
<dbReference type="EMBL" id="FOAN01000003">
    <property type="protein sequence ID" value="SEL25444.1"/>
    <property type="molecule type" value="Genomic_DNA"/>
</dbReference>
<evidence type="ECO:0000313" key="6">
    <source>
        <dbReference type="EMBL" id="SEL25444.1"/>
    </source>
</evidence>
<proteinExistence type="inferred from homology"/>
<name>A0A1H7NQ34_9HYPH</name>
<dbReference type="AlphaFoldDB" id="A0A1H7NQ34"/>
<sequence length="342" mass="37754">MRLPVLALALLATLPARAETCLRGVNLSGAEFGDTPGKVDTDYTYPSEEAIQRLGKLGASAIRLPFRWERIQPDLNGGLDIMELAYLDQTVRRINEAGLIAIIDLHNYGYYAKKQLGSKELPAEALADVWRRLAEHYRERPKLVFSLMNEPYDITSANWAKIQNVAIAAIRKAGAKQLLLVTGTAFGGAHSWTSDLPVGNNGRDLLGVVDPLDRYAYDFHQYLDADYSGRAAECSAAAGALKAIDDVTAWLKANDRRGFLGEFAASNKPECLTALRQMVAKVDASPQQWLGWTAWGAGPWWPADYIFNLEPTKAGERPQMRVLLERLKAKRPSAVCGREAKP</sequence>
<evidence type="ECO:0000256" key="2">
    <source>
        <dbReference type="ARBA" id="ARBA00023295"/>
    </source>
</evidence>
<evidence type="ECO:0000313" key="7">
    <source>
        <dbReference type="Proteomes" id="UP000199664"/>
    </source>
</evidence>
<keyword evidence="7" id="KW-1185">Reference proteome</keyword>
<evidence type="ECO:0000256" key="4">
    <source>
        <dbReference type="SAM" id="SignalP"/>
    </source>
</evidence>
<evidence type="ECO:0000256" key="1">
    <source>
        <dbReference type="ARBA" id="ARBA00022801"/>
    </source>
</evidence>